<evidence type="ECO:0000313" key="1">
    <source>
        <dbReference type="EMBL" id="KAI0057964.1"/>
    </source>
</evidence>
<dbReference type="Proteomes" id="UP000814140">
    <property type="component" value="Unassembled WGS sequence"/>
</dbReference>
<protein>
    <submittedName>
        <fullName evidence="1">Uncharacterized protein</fullName>
    </submittedName>
</protein>
<reference evidence="1" key="1">
    <citation type="submission" date="2021-03" db="EMBL/GenBank/DDBJ databases">
        <authorList>
            <consortium name="DOE Joint Genome Institute"/>
            <person name="Ahrendt S."/>
            <person name="Looney B.P."/>
            <person name="Miyauchi S."/>
            <person name="Morin E."/>
            <person name="Drula E."/>
            <person name="Courty P.E."/>
            <person name="Chicoki N."/>
            <person name="Fauchery L."/>
            <person name="Kohler A."/>
            <person name="Kuo A."/>
            <person name="Labutti K."/>
            <person name="Pangilinan J."/>
            <person name="Lipzen A."/>
            <person name="Riley R."/>
            <person name="Andreopoulos W."/>
            <person name="He G."/>
            <person name="Johnson J."/>
            <person name="Barry K.W."/>
            <person name="Grigoriev I.V."/>
            <person name="Nagy L."/>
            <person name="Hibbett D."/>
            <person name="Henrissat B."/>
            <person name="Matheny P.B."/>
            <person name="Labbe J."/>
            <person name="Martin F."/>
        </authorList>
    </citation>
    <scope>NUCLEOTIDE SEQUENCE</scope>
    <source>
        <strain evidence="1">HHB10654</strain>
    </source>
</reference>
<proteinExistence type="predicted"/>
<dbReference type="EMBL" id="MU277240">
    <property type="protein sequence ID" value="KAI0057964.1"/>
    <property type="molecule type" value="Genomic_DNA"/>
</dbReference>
<name>A0ACB8SN82_9AGAM</name>
<accession>A0ACB8SN82</accession>
<organism evidence="1 2">
    <name type="scientific">Artomyces pyxidatus</name>
    <dbReference type="NCBI Taxonomy" id="48021"/>
    <lineage>
        <taxon>Eukaryota</taxon>
        <taxon>Fungi</taxon>
        <taxon>Dikarya</taxon>
        <taxon>Basidiomycota</taxon>
        <taxon>Agaricomycotina</taxon>
        <taxon>Agaricomycetes</taxon>
        <taxon>Russulales</taxon>
        <taxon>Auriscalpiaceae</taxon>
        <taxon>Artomyces</taxon>
    </lineage>
</organism>
<evidence type="ECO:0000313" key="2">
    <source>
        <dbReference type="Proteomes" id="UP000814140"/>
    </source>
</evidence>
<sequence>MLSSMYSALAFVPLSTVCQREQLTDLQGRLELVEANSGGNVNHVHLLRKWLSNPRLASIEIIQMPNFFSTTSDLKPKENSHYQTIMTTFLHVSRGSVHIASSDPLAPPEIDPGYLKDPINLDALLSAVGFMQKVLSSEPFRSAASGISACDPPNAVQSDEAIREWCRLRVEPLAHPVASAPMFPKEDGGVVDATLKVYGTKNLRVVDASILPFELSCHIQSTVYAIAQKAADIIKASCVKY</sequence>
<reference evidence="1" key="2">
    <citation type="journal article" date="2022" name="New Phytol.">
        <title>Evolutionary transition to the ectomycorrhizal habit in the genomes of a hyperdiverse lineage of mushroom-forming fungi.</title>
        <authorList>
            <person name="Looney B."/>
            <person name="Miyauchi S."/>
            <person name="Morin E."/>
            <person name="Drula E."/>
            <person name="Courty P.E."/>
            <person name="Kohler A."/>
            <person name="Kuo A."/>
            <person name="LaButti K."/>
            <person name="Pangilinan J."/>
            <person name="Lipzen A."/>
            <person name="Riley R."/>
            <person name="Andreopoulos W."/>
            <person name="He G."/>
            <person name="Johnson J."/>
            <person name="Nolan M."/>
            <person name="Tritt A."/>
            <person name="Barry K.W."/>
            <person name="Grigoriev I.V."/>
            <person name="Nagy L.G."/>
            <person name="Hibbett D."/>
            <person name="Henrissat B."/>
            <person name="Matheny P.B."/>
            <person name="Labbe J."/>
            <person name="Martin F.M."/>
        </authorList>
    </citation>
    <scope>NUCLEOTIDE SEQUENCE</scope>
    <source>
        <strain evidence="1">HHB10654</strain>
    </source>
</reference>
<comment type="caution">
    <text evidence="1">The sequence shown here is derived from an EMBL/GenBank/DDBJ whole genome shotgun (WGS) entry which is preliminary data.</text>
</comment>
<gene>
    <name evidence="1" type="ORF">BV25DRAFT_1320233</name>
</gene>
<keyword evidence="2" id="KW-1185">Reference proteome</keyword>